<comment type="similarity">
    <text evidence="2">Belongs to the cytochrome ubiquinol oxidase subunit 2 family.</text>
</comment>
<dbReference type="RefSeq" id="WP_045625203.1">
    <property type="nucleotide sequence ID" value="NZ_BAYM01000035.1"/>
</dbReference>
<accession>A0A0C9NVH2</accession>
<keyword evidence="3" id="KW-0813">Transport</keyword>
<dbReference type="GO" id="GO:0070069">
    <property type="term" value="C:cytochrome complex"/>
    <property type="evidence" value="ECO:0007669"/>
    <property type="project" value="TreeGrafter"/>
</dbReference>
<evidence type="ECO:0000256" key="8">
    <source>
        <dbReference type="ARBA" id="ARBA00022982"/>
    </source>
</evidence>
<feature type="transmembrane region" description="Helical" evidence="12">
    <location>
        <begin position="254"/>
        <end position="275"/>
    </location>
</feature>
<dbReference type="PIRSF" id="PIRSF000267">
    <property type="entry name" value="Cyt_oxidse_sub2"/>
    <property type="match status" value="1"/>
</dbReference>
<sequence length="337" mass="37395">MSWLQILWFFLLFVLFSGFFVLEGFDFGVGMSTKLLARNSDEEDQLVATIGPHWDGNEVWLITAGGAMFASYPMWYASLFSGFYIMFFLVLFGLIVRGVSFEFAAHAETKRGRNIWRWALACGSLIPPFILGMIFTAIIQPLPITKAGDVYPTLGNQINLLTIVGGVAVTLMMLMHGLNFIRLKTTGDLRKRARDWNSKLYYLLYAGEVVFAVLLFFMTDFFKERPISTLLILVVIVGSTVAAHVGVLKDNEVLSFVGSALGLVWVVGVIFNGLFPRVMIGQDAAMSILAKDASASPLTLTIMTIVAVILLPIALAYFIWSYVVFHKRIQAKGAVSE</sequence>
<evidence type="ECO:0000256" key="9">
    <source>
        <dbReference type="ARBA" id="ARBA00022989"/>
    </source>
</evidence>
<dbReference type="NCBIfam" id="TIGR00203">
    <property type="entry name" value="cydB"/>
    <property type="match status" value="1"/>
</dbReference>
<dbReference type="GO" id="GO:0005886">
    <property type="term" value="C:plasma membrane"/>
    <property type="evidence" value="ECO:0007669"/>
    <property type="project" value="UniProtKB-SubCell"/>
</dbReference>
<keyword evidence="10" id="KW-0408">Iron</keyword>
<proteinExistence type="inferred from homology"/>
<dbReference type="GO" id="GO:0019646">
    <property type="term" value="P:aerobic electron transport chain"/>
    <property type="evidence" value="ECO:0007669"/>
    <property type="project" value="TreeGrafter"/>
</dbReference>
<keyword evidence="9 12" id="KW-1133">Transmembrane helix</keyword>
<dbReference type="PANTHER" id="PTHR43141:SF5">
    <property type="entry name" value="CYTOCHROME BD-I UBIQUINOL OXIDASE SUBUNIT 2"/>
    <property type="match status" value="1"/>
</dbReference>
<evidence type="ECO:0000313" key="14">
    <source>
        <dbReference type="Proteomes" id="UP000032552"/>
    </source>
</evidence>
<evidence type="ECO:0000256" key="5">
    <source>
        <dbReference type="ARBA" id="ARBA00022617"/>
    </source>
</evidence>
<reference evidence="14" key="1">
    <citation type="submission" date="2014-05" db="EMBL/GenBank/DDBJ databases">
        <title>Whole genome sequencing of Lactobacillus casei NRIC0644.</title>
        <authorList>
            <person name="Atarashi H."/>
            <person name="Yoshida Y."/>
            <person name="Fujimura S."/>
            <person name="Tanaka N."/>
            <person name="Shiwa Y."/>
            <person name="Yoshikawa H."/>
            <person name="Okada S."/>
            <person name="Nakagawa J."/>
        </authorList>
    </citation>
    <scope>NUCLEOTIDE SEQUENCE [LARGE SCALE GENOMIC DNA]</scope>
    <source>
        <strain evidence="14">NRIC0644</strain>
    </source>
</reference>
<feature type="transmembrane region" description="Helical" evidence="12">
    <location>
        <begin position="227"/>
        <end position="247"/>
    </location>
</feature>
<dbReference type="GO" id="GO:0016682">
    <property type="term" value="F:oxidoreductase activity, acting on diphenols and related substances as donors, oxygen as acceptor"/>
    <property type="evidence" value="ECO:0007669"/>
    <property type="project" value="TreeGrafter"/>
</dbReference>
<keyword evidence="7" id="KW-0479">Metal-binding</keyword>
<dbReference type="EMBL" id="BAYM01000035">
    <property type="protein sequence ID" value="GAN35925.1"/>
    <property type="molecule type" value="Genomic_DNA"/>
</dbReference>
<evidence type="ECO:0000256" key="6">
    <source>
        <dbReference type="ARBA" id="ARBA00022692"/>
    </source>
</evidence>
<evidence type="ECO:0000313" key="13">
    <source>
        <dbReference type="EMBL" id="GAN35925.1"/>
    </source>
</evidence>
<name>A0A0C9NVH2_LACPA</name>
<feature type="transmembrane region" description="Helical" evidence="12">
    <location>
        <begin position="295"/>
        <end position="320"/>
    </location>
</feature>
<evidence type="ECO:0000256" key="1">
    <source>
        <dbReference type="ARBA" id="ARBA00004651"/>
    </source>
</evidence>
<evidence type="ECO:0000256" key="7">
    <source>
        <dbReference type="ARBA" id="ARBA00022723"/>
    </source>
</evidence>
<evidence type="ECO:0000256" key="4">
    <source>
        <dbReference type="ARBA" id="ARBA00022475"/>
    </source>
</evidence>
<dbReference type="AlphaFoldDB" id="A0A0C9NVH2"/>
<comment type="caution">
    <text evidence="13">The sequence shown here is derived from an EMBL/GenBank/DDBJ whole genome shotgun (WGS) entry which is preliminary data.</text>
</comment>
<evidence type="ECO:0000256" key="11">
    <source>
        <dbReference type="ARBA" id="ARBA00023136"/>
    </source>
</evidence>
<keyword evidence="4" id="KW-1003">Cell membrane</keyword>
<evidence type="ECO:0000256" key="12">
    <source>
        <dbReference type="SAM" id="Phobius"/>
    </source>
</evidence>
<keyword evidence="8" id="KW-0249">Electron transport</keyword>
<keyword evidence="11 12" id="KW-0472">Membrane</keyword>
<feature type="transmembrane region" description="Helical" evidence="12">
    <location>
        <begin position="6"/>
        <end position="25"/>
    </location>
</feature>
<evidence type="ECO:0000256" key="2">
    <source>
        <dbReference type="ARBA" id="ARBA00007543"/>
    </source>
</evidence>
<dbReference type="GO" id="GO:0009055">
    <property type="term" value="F:electron transfer activity"/>
    <property type="evidence" value="ECO:0007669"/>
    <property type="project" value="TreeGrafter"/>
</dbReference>
<dbReference type="PANTHER" id="PTHR43141">
    <property type="entry name" value="CYTOCHROME BD2 SUBUNIT II"/>
    <property type="match status" value="1"/>
</dbReference>
<gene>
    <name evidence="13" type="ORF">LC0644_0514</name>
</gene>
<keyword evidence="6 12" id="KW-0812">Transmembrane</keyword>
<keyword evidence="5" id="KW-0349">Heme</keyword>
<dbReference type="Proteomes" id="UP000032552">
    <property type="component" value="Unassembled WGS sequence"/>
</dbReference>
<feature type="transmembrane region" description="Helical" evidence="12">
    <location>
        <begin position="115"/>
        <end position="138"/>
    </location>
</feature>
<comment type="subcellular location">
    <subcellularLocation>
        <location evidence="1">Cell membrane</location>
        <topology evidence="1">Multi-pass membrane protein</topology>
    </subcellularLocation>
</comment>
<dbReference type="Pfam" id="PF02322">
    <property type="entry name" value="Cyt_bd_oxida_II"/>
    <property type="match status" value="1"/>
</dbReference>
<evidence type="ECO:0000256" key="3">
    <source>
        <dbReference type="ARBA" id="ARBA00022448"/>
    </source>
</evidence>
<evidence type="ECO:0000256" key="10">
    <source>
        <dbReference type="ARBA" id="ARBA00023004"/>
    </source>
</evidence>
<feature type="transmembrane region" description="Helical" evidence="12">
    <location>
        <begin position="83"/>
        <end position="103"/>
    </location>
</feature>
<dbReference type="GO" id="GO:0046872">
    <property type="term" value="F:metal ion binding"/>
    <property type="evidence" value="ECO:0007669"/>
    <property type="project" value="UniProtKB-KW"/>
</dbReference>
<feature type="transmembrane region" description="Helical" evidence="12">
    <location>
        <begin position="202"/>
        <end position="221"/>
    </location>
</feature>
<feature type="transmembrane region" description="Helical" evidence="12">
    <location>
        <begin position="158"/>
        <end position="181"/>
    </location>
</feature>
<dbReference type="InterPro" id="IPR003317">
    <property type="entry name" value="Cyt-d_oxidase_su2"/>
</dbReference>
<protein>
    <submittedName>
        <fullName evidence="13">Cytochrome D ubiquinol oxidase subunit II</fullName>
    </submittedName>
</protein>
<organism evidence="13 14">
    <name type="scientific">Lacticaseibacillus paracasei NRIC 0644</name>
    <dbReference type="NCBI Taxonomy" id="1435038"/>
    <lineage>
        <taxon>Bacteria</taxon>
        <taxon>Bacillati</taxon>
        <taxon>Bacillota</taxon>
        <taxon>Bacilli</taxon>
        <taxon>Lactobacillales</taxon>
        <taxon>Lactobacillaceae</taxon>
        <taxon>Lacticaseibacillus</taxon>
    </lineage>
</organism>